<name>A0A1M5TYZ3_9FIRM</name>
<keyword evidence="1" id="KW-1133">Transmembrane helix</keyword>
<keyword evidence="3" id="KW-1185">Reference proteome</keyword>
<reference evidence="3" key="1">
    <citation type="submission" date="2016-11" db="EMBL/GenBank/DDBJ databases">
        <authorList>
            <person name="Varghese N."/>
            <person name="Submissions S."/>
        </authorList>
    </citation>
    <scope>NUCLEOTIDE SEQUENCE [LARGE SCALE GENOMIC DNA]</scope>
    <source>
        <strain evidence="3">DSM 15285</strain>
    </source>
</reference>
<accession>A0A1M5TYZ3</accession>
<dbReference type="EMBL" id="FQXH01000051">
    <property type="protein sequence ID" value="SHH55830.1"/>
    <property type="molecule type" value="Genomic_DNA"/>
</dbReference>
<evidence type="ECO:0000313" key="2">
    <source>
        <dbReference type="EMBL" id="SHH55830.1"/>
    </source>
</evidence>
<dbReference type="RefSeq" id="WP_072726591.1">
    <property type="nucleotide sequence ID" value="NZ_FQXH01000051.1"/>
</dbReference>
<organism evidence="2 3">
    <name type="scientific">Tepidibacter thalassicus DSM 15285</name>
    <dbReference type="NCBI Taxonomy" id="1123350"/>
    <lineage>
        <taxon>Bacteria</taxon>
        <taxon>Bacillati</taxon>
        <taxon>Bacillota</taxon>
        <taxon>Clostridia</taxon>
        <taxon>Peptostreptococcales</taxon>
        <taxon>Peptostreptococcaceae</taxon>
        <taxon>Tepidibacter</taxon>
    </lineage>
</organism>
<proteinExistence type="predicted"/>
<dbReference type="AlphaFoldDB" id="A0A1M5TYZ3"/>
<protein>
    <submittedName>
        <fullName evidence="2">Uncharacterized protein</fullName>
    </submittedName>
</protein>
<keyword evidence="1" id="KW-0812">Transmembrane</keyword>
<keyword evidence="1" id="KW-0472">Membrane</keyword>
<sequence length="71" mass="8369">MKDIKKFVTNLELKEKIALLLWTISLLFIIVFSIIAIKHSDYKHFKNIIGIVIIDLTLIIYFVLKKTNKNH</sequence>
<feature type="transmembrane region" description="Helical" evidence="1">
    <location>
        <begin position="45"/>
        <end position="64"/>
    </location>
</feature>
<evidence type="ECO:0000256" key="1">
    <source>
        <dbReference type="SAM" id="Phobius"/>
    </source>
</evidence>
<feature type="transmembrane region" description="Helical" evidence="1">
    <location>
        <begin position="20"/>
        <end position="39"/>
    </location>
</feature>
<gene>
    <name evidence="2" type="ORF">SAMN02744040_02341</name>
</gene>
<evidence type="ECO:0000313" key="3">
    <source>
        <dbReference type="Proteomes" id="UP000242520"/>
    </source>
</evidence>
<dbReference type="Proteomes" id="UP000242520">
    <property type="component" value="Unassembled WGS sequence"/>
</dbReference>